<comment type="caution">
    <text evidence="2">The sequence shown here is derived from an EMBL/GenBank/DDBJ whole genome shotgun (WGS) entry which is preliminary data.</text>
</comment>
<organism evidence="2 3">
    <name type="scientific">Pleurodeles waltl</name>
    <name type="common">Iberian ribbed newt</name>
    <dbReference type="NCBI Taxonomy" id="8319"/>
    <lineage>
        <taxon>Eukaryota</taxon>
        <taxon>Metazoa</taxon>
        <taxon>Chordata</taxon>
        <taxon>Craniata</taxon>
        <taxon>Vertebrata</taxon>
        <taxon>Euteleostomi</taxon>
        <taxon>Amphibia</taxon>
        <taxon>Batrachia</taxon>
        <taxon>Caudata</taxon>
        <taxon>Salamandroidea</taxon>
        <taxon>Salamandridae</taxon>
        <taxon>Pleurodelinae</taxon>
        <taxon>Pleurodeles</taxon>
    </lineage>
</organism>
<feature type="compositionally biased region" description="Basic and acidic residues" evidence="1">
    <location>
        <begin position="1"/>
        <end position="10"/>
    </location>
</feature>
<evidence type="ECO:0000256" key="1">
    <source>
        <dbReference type="SAM" id="MobiDB-lite"/>
    </source>
</evidence>
<feature type="compositionally biased region" description="Polar residues" evidence="1">
    <location>
        <begin position="47"/>
        <end position="70"/>
    </location>
</feature>
<dbReference type="AlphaFoldDB" id="A0AAV7MMM2"/>
<evidence type="ECO:0000313" key="2">
    <source>
        <dbReference type="EMBL" id="KAJ1104349.1"/>
    </source>
</evidence>
<name>A0AAV7MMM2_PLEWA</name>
<evidence type="ECO:0000313" key="3">
    <source>
        <dbReference type="Proteomes" id="UP001066276"/>
    </source>
</evidence>
<reference evidence="2" key="1">
    <citation type="journal article" date="2022" name="bioRxiv">
        <title>Sequencing and chromosome-scale assembly of the giantPleurodeles waltlgenome.</title>
        <authorList>
            <person name="Brown T."/>
            <person name="Elewa A."/>
            <person name="Iarovenko S."/>
            <person name="Subramanian E."/>
            <person name="Araus A.J."/>
            <person name="Petzold A."/>
            <person name="Susuki M."/>
            <person name="Suzuki K.-i.T."/>
            <person name="Hayashi T."/>
            <person name="Toyoda A."/>
            <person name="Oliveira C."/>
            <person name="Osipova E."/>
            <person name="Leigh N.D."/>
            <person name="Simon A."/>
            <person name="Yun M.H."/>
        </authorList>
    </citation>
    <scope>NUCLEOTIDE SEQUENCE</scope>
    <source>
        <strain evidence="2">20211129_DDA</strain>
        <tissue evidence="2">Liver</tissue>
    </source>
</reference>
<proteinExistence type="predicted"/>
<dbReference type="EMBL" id="JANPWB010000013">
    <property type="protein sequence ID" value="KAJ1104349.1"/>
    <property type="molecule type" value="Genomic_DNA"/>
</dbReference>
<gene>
    <name evidence="2" type="ORF">NDU88_001761</name>
</gene>
<dbReference type="Proteomes" id="UP001066276">
    <property type="component" value="Chromosome 9"/>
</dbReference>
<sequence>MHTTPDHQDESTWLTPRTKQRKRKYSKTGPSLAQAVKEREEAIKEASQLSTSSFYALTENPQIPSDTATGTPPPSRGSVDDEGRH</sequence>
<feature type="region of interest" description="Disordered" evidence="1">
    <location>
        <begin position="1"/>
        <end position="85"/>
    </location>
</feature>
<protein>
    <submittedName>
        <fullName evidence="2">Uncharacterized protein</fullName>
    </submittedName>
</protein>
<accession>A0AAV7MMM2</accession>
<keyword evidence="3" id="KW-1185">Reference proteome</keyword>